<keyword evidence="5" id="KW-0653">Protein transport</keyword>
<dbReference type="GO" id="GO:0005886">
    <property type="term" value="C:plasma membrane"/>
    <property type="evidence" value="ECO:0007669"/>
    <property type="project" value="TreeGrafter"/>
</dbReference>
<dbReference type="GO" id="GO:0043952">
    <property type="term" value="P:protein transport by the Sec complex"/>
    <property type="evidence" value="ECO:0007669"/>
    <property type="project" value="TreeGrafter"/>
</dbReference>
<keyword evidence="2" id="KW-0813">Transport</keyword>
<keyword evidence="8 9" id="KW-0472">Membrane</keyword>
<dbReference type="PANTHER" id="PTHR33910">
    <property type="entry name" value="PROTEIN TRANSLOCASE SUBUNIT SECE"/>
    <property type="match status" value="1"/>
</dbReference>
<evidence type="ECO:0000256" key="4">
    <source>
        <dbReference type="ARBA" id="ARBA00022692"/>
    </source>
</evidence>
<keyword evidence="6 9" id="KW-1133">Transmembrane helix</keyword>
<organism evidence="10">
    <name type="scientific">hydrothermal vent metagenome</name>
    <dbReference type="NCBI Taxonomy" id="652676"/>
    <lineage>
        <taxon>unclassified sequences</taxon>
        <taxon>metagenomes</taxon>
        <taxon>ecological metagenomes</taxon>
    </lineage>
</organism>
<accession>A0A3B1DQS9</accession>
<dbReference type="GO" id="GO:0008320">
    <property type="term" value="F:protein transmembrane transporter activity"/>
    <property type="evidence" value="ECO:0007669"/>
    <property type="project" value="InterPro"/>
</dbReference>
<keyword evidence="3" id="KW-1003">Cell membrane</keyword>
<name>A0A3B1DQS9_9ZZZZ</name>
<protein>
    <submittedName>
        <fullName evidence="10">Preprotein translocase subunit SecE (TC 3.A.5.1.1)</fullName>
    </submittedName>
</protein>
<dbReference type="Gene3D" id="1.20.5.1030">
    <property type="entry name" value="Preprotein translocase secy subunit"/>
    <property type="match status" value="1"/>
</dbReference>
<evidence type="ECO:0000256" key="3">
    <source>
        <dbReference type="ARBA" id="ARBA00022475"/>
    </source>
</evidence>
<dbReference type="AlphaFoldDB" id="A0A3B1DQS9"/>
<dbReference type="InterPro" id="IPR001901">
    <property type="entry name" value="Translocase_SecE/Sec61-g"/>
</dbReference>
<dbReference type="Pfam" id="PF00584">
    <property type="entry name" value="SecE"/>
    <property type="match status" value="1"/>
</dbReference>
<sequence length="170" mass="18492">MATQNSAVSFLGALSQVSLYKRTQGRLVRQLTALTIAVIVLLGAGAFSSEVMRGVASSVAPFPTSAEELQTSSAPMIQGLLRYGVPTLLGLLGCWVAYRAVNYPRFADFLISVEAEINKVSWPSMGELKRGTIVVISVMFSLGITLTLYNSFWYWFFKVIGVLEDIGPSE</sequence>
<reference evidence="10" key="1">
    <citation type="submission" date="2018-06" db="EMBL/GenBank/DDBJ databases">
        <authorList>
            <person name="Zhirakovskaya E."/>
        </authorList>
    </citation>
    <scope>NUCLEOTIDE SEQUENCE</scope>
</reference>
<dbReference type="EMBL" id="UOGL01000314">
    <property type="protein sequence ID" value="VAX39223.1"/>
    <property type="molecule type" value="Genomic_DNA"/>
</dbReference>
<feature type="transmembrane region" description="Helical" evidence="9">
    <location>
        <begin position="133"/>
        <end position="156"/>
    </location>
</feature>
<dbReference type="GO" id="GO:0009306">
    <property type="term" value="P:protein secretion"/>
    <property type="evidence" value="ECO:0007669"/>
    <property type="project" value="InterPro"/>
</dbReference>
<feature type="transmembrane region" description="Helical" evidence="9">
    <location>
        <begin position="31"/>
        <end position="49"/>
    </location>
</feature>
<keyword evidence="7" id="KW-0811">Translocation</keyword>
<evidence type="ECO:0000313" key="10">
    <source>
        <dbReference type="EMBL" id="VAX39223.1"/>
    </source>
</evidence>
<dbReference type="GO" id="GO:0006605">
    <property type="term" value="P:protein targeting"/>
    <property type="evidence" value="ECO:0007669"/>
    <property type="project" value="InterPro"/>
</dbReference>
<evidence type="ECO:0000256" key="2">
    <source>
        <dbReference type="ARBA" id="ARBA00022448"/>
    </source>
</evidence>
<dbReference type="NCBIfam" id="TIGR00964">
    <property type="entry name" value="secE_bact"/>
    <property type="match status" value="1"/>
</dbReference>
<evidence type="ECO:0000256" key="1">
    <source>
        <dbReference type="ARBA" id="ARBA00004370"/>
    </source>
</evidence>
<evidence type="ECO:0000256" key="7">
    <source>
        <dbReference type="ARBA" id="ARBA00023010"/>
    </source>
</evidence>
<dbReference type="InterPro" id="IPR005807">
    <property type="entry name" value="SecE_bac"/>
</dbReference>
<evidence type="ECO:0000256" key="8">
    <source>
        <dbReference type="ARBA" id="ARBA00023136"/>
    </source>
</evidence>
<evidence type="ECO:0000256" key="6">
    <source>
        <dbReference type="ARBA" id="ARBA00022989"/>
    </source>
</evidence>
<evidence type="ECO:0000256" key="5">
    <source>
        <dbReference type="ARBA" id="ARBA00022927"/>
    </source>
</evidence>
<proteinExistence type="predicted"/>
<feature type="transmembrane region" description="Helical" evidence="9">
    <location>
        <begin position="80"/>
        <end position="98"/>
    </location>
</feature>
<dbReference type="GO" id="GO:0006886">
    <property type="term" value="P:intracellular protein transport"/>
    <property type="evidence" value="ECO:0007669"/>
    <property type="project" value="InterPro"/>
</dbReference>
<gene>
    <name evidence="10" type="ORF">MNBD_PLANCTO02-1428</name>
</gene>
<dbReference type="InterPro" id="IPR038379">
    <property type="entry name" value="SecE_sf"/>
</dbReference>
<comment type="subcellular location">
    <subcellularLocation>
        <location evidence="1">Membrane</location>
    </subcellularLocation>
</comment>
<dbReference type="PANTHER" id="PTHR33910:SF1">
    <property type="entry name" value="PROTEIN TRANSLOCASE SUBUNIT SECE"/>
    <property type="match status" value="1"/>
</dbReference>
<evidence type="ECO:0000256" key="9">
    <source>
        <dbReference type="SAM" id="Phobius"/>
    </source>
</evidence>
<keyword evidence="4 9" id="KW-0812">Transmembrane</keyword>